<dbReference type="GO" id="GO:0006310">
    <property type="term" value="P:DNA recombination"/>
    <property type="evidence" value="ECO:0007669"/>
    <property type="project" value="UniProtKB-KW"/>
</dbReference>
<dbReference type="PANTHER" id="PTHR45900">
    <property type="entry name" value="RECA"/>
    <property type="match status" value="1"/>
</dbReference>
<dbReference type="Pfam" id="PF00154">
    <property type="entry name" value="RecA_N"/>
    <property type="match status" value="1"/>
</dbReference>
<dbReference type="InterPro" id="IPR027417">
    <property type="entry name" value="P-loop_NTPase"/>
</dbReference>
<dbReference type="GO" id="GO:0005524">
    <property type="term" value="F:ATP binding"/>
    <property type="evidence" value="ECO:0007669"/>
    <property type="project" value="UniProtKB-KW"/>
</dbReference>
<dbReference type="GO" id="GO:0008094">
    <property type="term" value="F:ATP-dependent activity, acting on DNA"/>
    <property type="evidence" value="ECO:0007669"/>
    <property type="project" value="InterPro"/>
</dbReference>
<dbReference type="SUPFAM" id="SSF52540">
    <property type="entry name" value="P-loop containing nucleoside triphosphate hydrolases"/>
    <property type="match status" value="1"/>
</dbReference>
<dbReference type="PROSITE" id="PS50163">
    <property type="entry name" value="RECA_3"/>
    <property type="match status" value="1"/>
</dbReference>
<feature type="domain" description="RecA family profile 2" evidence="5">
    <location>
        <begin position="54"/>
        <end position="72"/>
    </location>
</feature>
<gene>
    <name evidence="6" type="ORF">S06H3_58828</name>
</gene>
<dbReference type="InterPro" id="IPR020587">
    <property type="entry name" value="RecA_monomer-monomer_interface"/>
</dbReference>
<dbReference type="EMBL" id="BARV01038130">
    <property type="protein sequence ID" value="GAI57401.1"/>
    <property type="molecule type" value="Genomic_DNA"/>
</dbReference>
<dbReference type="GO" id="GO:0003697">
    <property type="term" value="F:single-stranded DNA binding"/>
    <property type="evidence" value="ECO:0007669"/>
    <property type="project" value="InterPro"/>
</dbReference>
<organism evidence="6">
    <name type="scientific">marine sediment metagenome</name>
    <dbReference type="NCBI Taxonomy" id="412755"/>
    <lineage>
        <taxon>unclassified sequences</taxon>
        <taxon>metagenomes</taxon>
        <taxon>ecological metagenomes</taxon>
    </lineage>
</organism>
<feature type="non-terminal residue" evidence="6">
    <location>
        <position position="1"/>
    </location>
</feature>
<reference evidence="6" key="1">
    <citation type="journal article" date="2014" name="Front. Microbiol.">
        <title>High frequency of phylogenetically diverse reductive dehalogenase-homologous genes in deep subseafloor sedimentary metagenomes.</title>
        <authorList>
            <person name="Kawai M."/>
            <person name="Futagami T."/>
            <person name="Toyoda A."/>
            <person name="Takaki Y."/>
            <person name="Nishi S."/>
            <person name="Hori S."/>
            <person name="Arai W."/>
            <person name="Tsubouchi T."/>
            <person name="Morono Y."/>
            <person name="Uchiyama I."/>
            <person name="Ito T."/>
            <person name="Fujiyama A."/>
            <person name="Inagaki F."/>
            <person name="Takami H."/>
        </authorList>
    </citation>
    <scope>NUCLEOTIDE SEQUENCE</scope>
    <source>
        <strain evidence="6">Expedition CK06-06</strain>
    </source>
</reference>
<name>X1QRH4_9ZZZZ</name>
<evidence type="ECO:0000313" key="6">
    <source>
        <dbReference type="EMBL" id="GAI57401.1"/>
    </source>
</evidence>
<dbReference type="InterPro" id="IPR013765">
    <property type="entry name" value="DNA_recomb/repair_RecA"/>
</dbReference>
<dbReference type="PRINTS" id="PR00142">
    <property type="entry name" value="RECA"/>
</dbReference>
<accession>X1QRH4</accession>
<dbReference type="InterPro" id="IPR049428">
    <property type="entry name" value="RecA-like_N"/>
</dbReference>
<keyword evidence="2" id="KW-0547">Nucleotide-binding</keyword>
<comment type="similarity">
    <text evidence="1">Belongs to the RecA family.</text>
</comment>
<proteinExistence type="inferred from homology"/>
<evidence type="ECO:0000256" key="1">
    <source>
        <dbReference type="ARBA" id="ARBA00009391"/>
    </source>
</evidence>
<sequence>AALTPKAEIAGEMGEFQIGLQARLMSQALRKLSGIVAKTKTSVIFLNQTRMKIGVMFGNPETTPGGLALKFFPLFSLPYLLQK</sequence>
<dbReference type="Gene3D" id="3.40.50.300">
    <property type="entry name" value="P-loop containing nucleotide triphosphate hydrolases"/>
    <property type="match status" value="1"/>
</dbReference>
<dbReference type="GO" id="GO:0006281">
    <property type="term" value="P:DNA repair"/>
    <property type="evidence" value="ECO:0007669"/>
    <property type="project" value="InterPro"/>
</dbReference>
<comment type="caution">
    <text evidence="6">The sequence shown here is derived from an EMBL/GenBank/DDBJ whole genome shotgun (WGS) entry which is preliminary data.</text>
</comment>
<evidence type="ECO:0000259" key="5">
    <source>
        <dbReference type="PROSITE" id="PS50163"/>
    </source>
</evidence>
<dbReference type="PANTHER" id="PTHR45900:SF1">
    <property type="entry name" value="MITOCHONDRIAL DNA REPAIR PROTEIN RECA HOMOLOG-RELATED"/>
    <property type="match status" value="1"/>
</dbReference>
<dbReference type="AlphaFoldDB" id="X1QRH4"/>
<evidence type="ECO:0000256" key="3">
    <source>
        <dbReference type="ARBA" id="ARBA00022840"/>
    </source>
</evidence>
<dbReference type="GO" id="GO:0005829">
    <property type="term" value="C:cytosol"/>
    <property type="evidence" value="ECO:0007669"/>
    <property type="project" value="TreeGrafter"/>
</dbReference>
<protein>
    <recommendedName>
        <fullName evidence="5">RecA family profile 2 domain-containing protein</fullName>
    </recommendedName>
</protein>
<keyword evidence="3" id="KW-0067">ATP-binding</keyword>
<keyword evidence="4" id="KW-0233">DNA recombination</keyword>
<evidence type="ECO:0000256" key="2">
    <source>
        <dbReference type="ARBA" id="ARBA00022741"/>
    </source>
</evidence>
<evidence type="ECO:0000256" key="4">
    <source>
        <dbReference type="ARBA" id="ARBA00023172"/>
    </source>
</evidence>